<accession>A0ACC0D9E0</accession>
<protein>
    <submittedName>
        <fullName evidence="1">Kinase-like protein</fullName>
    </submittedName>
</protein>
<gene>
    <name evidence="1" type="ORF">F4821DRAFT_257308</name>
</gene>
<evidence type="ECO:0000313" key="2">
    <source>
        <dbReference type="Proteomes" id="UP001497680"/>
    </source>
</evidence>
<dbReference type="Proteomes" id="UP001497680">
    <property type="component" value="Unassembled WGS sequence"/>
</dbReference>
<name>A0ACC0D9E0_9PEZI</name>
<dbReference type="EMBL" id="MU394297">
    <property type="protein sequence ID" value="KAI6089157.1"/>
    <property type="molecule type" value="Genomic_DNA"/>
</dbReference>
<proteinExistence type="predicted"/>
<keyword evidence="2" id="KW-1185">Reference proteome</keyword>
<sequence length="421" mass="47493">MLSLTRALGKGPRAPKCAFGSLAPTQTRRRREVYEEDLKRYYFGGYHPVHIGDEFDDGRYKVVTKLGYGAYSTVWLAQNLQTGRHVALKILTVDSYGGKKDTFELDILRHMALKKSQASNTKSGFDRILGLLDEFQHSGPNGKHVCLVFKPMGPDLAIYRTLFPNLRIPVPVVKNIARQLLQALVFLHDTCNIIHTDIKPQNILVETPEINEMFECAPTEVFLQESPPVNPPDNFYMESEPVTSGGEDLSEVMDISIRLADFGVASWFDRHLTEWIQPQMLRAPEVILGAEWDHKVDIWNLGLVIWELVQGQLCFDGQATAIAPYSPEAHLAQMIAILGSFPNSLLERSQLRSRFFGSQGRLLGDIHFPPISLESLNARIGVLKDEEAGDFVEFIQSTLNLEPKQRPDARELLQAGWLRDI</sequence>
<comment type="caution">
    <text evidence="1">The sequence shown here is derived from an EMBL/GenBank/DDBJ whole genome shotgun (WGS) entry which is preliminary data.</text>
</comment>
<reference evidence="1 2" key="1">
    <citation type="journal article" date="2022" name="New Phytol.">
        <title>Ecological generalism drives hyperdiversity of secondary metabolite gene clusters in xylarialean endophytes.</title>
        <authorList>
            <person name="Franco M.E.E."/>
            <person name="Wisecaver J.H."/>
            <person name="Arnold A.E."/>
            <person name="Ju Y.M."/>
            <person name="Slot J.C."/>
            <person name="Ahrendt S."/>
            <person name="Moore L.P."/>
            <person name="Eastman K.E."/>
            <person name="Scott K."/>
            <person name="Konkel Z."/>
            <person name="Mondo S.J."/>
            <person name="Kuo A."/>
            <person name="Hayes R.D."/>
            <person name="Haridas S."/>
            <person name="Andreopoulos B."/>
            <person name="Riley R."/>
            <person name="LaButti K."/>
            <person name="Pangilinan J."/>
            <person name="Lipzen A."/>
            <person name="Amirebrahimi M."/>
            <person name="Yan J."/>
            <person name="Adam C."/>
            <person name="Keymanesh K."/>
            <person name="Ng V."/>
            <person name="Louie K."/>
            <person name="Northen T."/>
            <person name="Drula E."/>
            <person name="Henrissat B."/>
            <person name="Hsieh H.M."/>
            <person name="Youens-Clark K."/>
            <person name="Lutzoni F."/>
            <person name="Miadlikowska J."/>
            <person name="Eastwood D.C."/>
            <person name="Hamelin R.C."/>
            <person name="Grigoriev I.V."/>
            <person name="U'Ren J.M."/>
        </authorList>
    </citation>
    <scope>NUCLEOTIDE SEQUENCE [LARGE SCALE GENOMIC DNA]</scope>
    <source>
        <strain evidence="1 2">ER1909</strain>
    </source>
</reference>
<evidence type="ECO:0000313" key="1">
    <source>
        <dbReference type="EMBL" id="KAI6089157.1"/>
    </source>
</evidence>
<organism evidence="1 2">
    <name type="scientific">Hypoxylon rubiginosum</name>
    <dbReference type="NCBI Taxonomy" id="110542"/>
    <lineage>
        <taxon>Eukaryota</taxon>
        <taxon>Fungi</taxon>
        <taxon>Dikarya</taxon>
        <taxon>Ascomycota</taxon>
        <taxon>Pezizomycotina</taxon>
        <taxon>Sordariomycetes</taxon>
        <taxon>Xylariomycetidae</taxon>
        <taxon>Xylariales</taxon>
        <taxon>Hypoxylaceae</taxon>
        <taxon>Hypoxylon</taxon>
    </lineage>
</organism>